<reference evidence="2 3" key="1">
    <citation type="submission" date="2019-03" db="EMBL/GenBank/DDBJ databases">
        <title>First draft genome of Liparis tanakae, snailfish: a comprehensive survey of snailfish specific genes.</title>
        <authorList>
            <person name="Kim W."/>
            <person name="Song I."/>
            <person name="Jeong J.-H."/>
            <person name="Kim D."/>
            <person name="Kim S."/>
            <person name="Ryu S."/>
            <person name="Song J.Y."/>
            <person name="Lee S.K."/>
        </authorList>
    </citation>
    <scope>NUCLEOTIDE SEQUENCE [LARGE SCALE GENOMIC DNA]</scope>
    <source>
        <tissue evidence="2">Muscle</tissue>
    </source>
</reference>
<evidence type="ECO:0000313" key="3">
    <source>
        <dbReference type="Proteomes" id="UP000314294"/>
    </source>
</evidence>
<name>A0A4Z2I6A9_9TELE</name>
<keyword evidence="3" id="KW-1185">Reference proteome</keyword>
<accession>A0A4Z2I6A9</accession>
<dbReference type="EMBL" id="SRLO01000130">
    <property type="protein sequence ID" value="TNN72995.1"/>
    <property type="molecule type" value="Genomic_DNA"/>
</dbReference>
<comment type="caution">
    <text evidence="2">The sequence shown here is derived from an EMBL/GenBank/DDBJ whole genome shotgun (WGS) entry which is preliminary data.</text>
</comment>
<sequence length="83" mass="8671">MARVGRHPSVSRAELGSTPLGPPPSEPPARYSPDLFSTAQIRSHAILHVAGSLDDLQDDLQADLQGALQGDLQGDLQDAVSAS</sequence>
<feature type="region of interest" description="Disordered" evidence="1">
    <location>
        <begin position="1"/>
        <end position="35"/>
    </location>
</feature>
<organism evidence="2 3">
    <name type="scientific">Liparis tanakae</name>
    <name type="common">Tanaka's snailfish</name>
    <dbReference type="NCBI Taxonomy" id="230148"/>
    <lineage>
        <taxon>Eukaryota</taxon>
        <taxon>Metazoa</taxon>
        <taxon>Chordata</taxon>
        <taxon>Craniata</taxon>
        <taxon>Vertebrata</taxon>
        <taxon>Euteleostomi</taxon>
        <taxon>Actinopterygii</taxon>
        <taxon>Neopterygii</taxon>
        <taxon>Teleostei</taxon>
        <taxon>Neoteleostei</taxon>
        <taxon>Acanthomorphata</taxon>
        <taxon>Eupercaria</taxon>
        <taxon>Perciformes</taxon>
        <taxon>Cottioidei</taxon>
        <taxon>Cottales</taxon>
        <taxon>Liparidae</taxon>
        <taxon>Liparis</taxon>
    </lineage>
</organism>
<dbReference type="AlphaFoldDB" id="A0A4Z2I6A9"/>
<dbReference type="Proteomes" id="UP000314294">
    <property type="component" value="Unassembled WGS sequence"/>
</dbReference>
<gene>
    <name evidence="2" type="ORF">EYF80_016785</name>
</gene>
<evidence type="ECO:0000256" key="1">
    <source>
        <dbReference type="SAM" id="MobiDB-lite"/>
    </source>
</evidence>
<proteinExistence type="predicted"/>
<evidence type="ECO:0000313" key="2">
    <source>
        <dbReference type="EMBL" id="TNN72995.1"/>
    </source>
</evidence>
<protein>
    <submittedName>
        <fullName evidence="2">Uncharacterized protein</fullName>
    </submittedName>
</protein>